<organism evidence="1">
    <name type="scientific">uncultured Phycisphaerae bacterium</name>
    <dbReference type="NCBI Taxonomy" id="904963"/>
    <lineage>
        <taxon>Bacteria</taxon>
        <taxon>Pseudomonadati</taxon>
        <taxon>Planctomycetota</taxon>
        <taxon>Phycisphaerae</taxon>
        <taxon>environmental samples</taxon>
    </lineage>
</organism>
<gene>
    <name evidence="1" type="ORF">AVDCRST_MAG64-2766</name>
</gene>
<dbReference type="AlphaFoldDB" id="A0A6J4PTH2"/>
<evidence type="ECO:0000313" key="1">
    <source>
        <dbReference type="EMBL" id="CAA9419161.1"/>
    </source>
</evidence>
<accession>A0A6J4PTH2</accession>
<protein>
    <submittedName>
        <fullName evidence="1">Uncharacterized protein</fullName>
    </submittedName>
</protein>
<name>A0A6J4PTH2_9BACT</name>
<reference evidence="1" key="1">
    <citation type="submission" date="2020-02" db="EMBL/GenBank/DDBJ databases">
        <authorList>
            <person name="Meier V. D."/>
        </authorList>
    </citation>
    <scope>NUCLEOTIDE SEQUENCE</scope>
    <source>
        <strain evidence="1">AVDCRST_MAG64</strain>
    </source>
</reference>
<dbReference type="EMBL" id="CADCUQ010000624">
    <property type="protein sequence ID" value="CAA9419161.1"/>
    <property type="molecule type" value="Genomic_DNA"/>
</dbReference>
<sequence length="90" mass="10094">MPPERFGFRTGPARTCRRCSEKPLVADAIFARDERSFGAPQDDKSDGIRLFEAIQKTRAWVHAHATRAAATVWRTVPGRETPADGRLRSD</sequence>
<proteinExistence type="predicted"/>